<name>A0AAE3ZL40_9ACTN</name>
<dbReference type="RefSeq" id="WP_310409189.1">
    <property type="nucleotide sequence ID" value="NZ_JAVDYC010000001.1"/>
</dbReference>
<dbReference type="InterPro" id="IPR009057">
    <property type="entry name" value="Homeodomain-like_sf"/>
</dbReference>
<dbReference type="Pfam" id="PF12833">
    <property type="entry name" value="HTH_18"/>
    <property type="match status" value="1"/>
</dbReference>
<dbReference type="Gene3D" id="1.10.10.60">
    <property type="entry name" value="Homeodomain-like"/>
    <property type="match status" value="2"/>
</dbReference>
<accession>A0AAE3ZL40</accession>
<organism evidence="5 6">
    <name type="scientific">Catenuloplanes niger</name>
    <dbReference type="NCBI Taxonomy" id="587534"/>
    <lineage>
        <taxon>Bacteria</taxon>
        <taxon>Bacillati</taxon>
        <taxon>Actinomycetota</taxon>
        <taxon>Actinomycetes</taxon>
        <taxon>Micromonosporales</taxon>
        <taxon>Micromonosporaceae</taxon>
        <taxon>Catenuloplanes</taxon>
    </lineage>
</organism>
<dbReference type="PROSITE" id="PS01124">
    <property type="entry name" value="HTH_ARAC_FAMILY_2"/>
    <property type="match status" value="1"/>
</dbReference>
<keyword evidence="2" id="KW-0238">DNA-binding</keyword>
<evidence type="ECO:0000313" key="6">
    <source>
        <dbReference type="Proteomes" id="UP001183629"/>
    </source>
</evidence>
<dbReference type="SMART" id="SM00342">
    <property type="entry name" value="HTH_ARAC"/>
    <property type="match status" value="1"/>
</dbReference>
<comment type="caution">
    <text evidence="5">The sequence shown here is derived from an EMBL/GenBank/DDBJ whole genome shotgun (WGS) entry which is preliminary data.</text>
</comment>
<evidence type="ECO:0000256" key="2">
    <source>
        <dbReference type="ARBA" id="ARBA00023125"/>
    </source>
</evidence>
<dbReference type="PRINTS" id="PR00032">
    <property type="entry name" value="HTHARAC"/>
</dbReference>
<evidence type="ECO:0000256" key="1">
    <source>
        <dbReference type="ARBA" id="ARBA00023015"/>
    </source>
</evidence>
<dbReference type="AlphaFoldDB" id="A0AAE3ZL40"/>
<dbReference type="InterPro" id="IPR020449">
    <property type="entry name" value="Tscrpt_reg_AraC-type_HTH"/>
</dbReference>
<dbReference type="InterPro" id="IPR018062">
    <property type="entry name" value="HTH_AraC-typ_CS"/>
</dbReference>
<evidence type="ECO:0000259" key="4">
    <source>
        <dbReference type="PROSITE" id="PS01124"/>
    </source>
</evidence>
<evidence type="ECO:0000256" key="3">
    <source>
        <dbReference type="ARBA" id="ARBA00023163"/>
    </source>
</evidence>
<gene>
    <name evidence="5" type="ORF">J2S44_000865</name>
</gene>
<dbReference type="Proteomes" id="UP001183629">
    <property type="component" value="Unassembled WGS sequence"/>
</dbReference>
<dbReference type="PROSITE" id="PS00041">
    <property type="entry name" value="HTH_ARAC_FAMILY_1"/>
    <property type="match status" value="1"/>
</dbReference>
<keyword evidence="1" id="KW-0805">Transcription regulation</keyword>
<keyword evidence="6" id="KW-1185">Reference proteome</keyword>
<sequence length="277" mass="30280">MENGHPAHACTLPAVPLLTSRELGWTTADVGMYADPPVCDDYRVEFAKPMIHVALSGRYDRGTRHRGRWQVVDRVPGSICVAPPGEFGRMRWRSTSDVPMRSLHVHLDPVATGGRPIGLAMGVRDPFLSAGVRALEQALRAGGPALYADSVARTLAVHLAWGPRSPAGQRMPRLSEQQVDQLTDYMRARLADNVTVDDLAGVVGVSRFHFIRVFSATTGQTPYQYLRRIRMAAAADLLRGTAQPIAQVALACGYRSPGQFAAAFRREYGVSPTDYRG</sequence>
<proteinExistence type="predicted"/>
<keyword evidence="3" id="KW-0804">Transcription</keyword>
<dbReference type="PANTHER" id="PTHR46796">
    <property type="entry name" value="HTH-TYPE TRANSCRIPTIONAL ACTIVATOR RHAS-RELATED"/>
    <property type="match status" value="1"/>
</dbReference>
<reference evidence="5 6" key="1">
    <citation type="submission" date="2023-07" db="EMBL/GenBank/DDBJ databases">
        <title>Sequencing the genomes of 1000 actinobacteria strains.</title>
        <authorList>
            <person name="Klenk H.-P."/>
        </authorList>
    </citation>
    <scope>NUCLEOTIDE SEQUENCE [LARGE SCALE GENOMIC DNA]</scope>
    <source>
        <strain evidence="5 6">DSM 44711</strain>
    </source>
</reference>
<evidence type="ECO:0000313" key="5">
    <source>
        <dbReference type="EMBL" id="MDR7320615.1"/>
    </source>
</evidence>
<dbReference type="InterPro" id="IPR050204">
    <property type="entry name" value="AraC_XylS_family_regulators"/>
</dbReference>
<feature type="domain" description="HTH araC/xylS-type" evidence="4">
    <location>
        <begin position="180"/>
        <end position="277"/>
    </location>
</feature>
<protein>
    <submittedName>
        <fullName evidence="5">AraC family transcriptional regulator</fullName>
    </submittedName>
</protein>
<dbReference type="GO" id="GO:0003700">
    <property type="term" value="F:DNA-binding transcription factor activity"/>
    <property type="evidence" value="ECO:0007669"/>
    <property type="project" value="InterPro"/>
</dbReference>
<dbReference type="InterPro" id="IPR018060">
    <property type="entry name" value="HTH_AraC"/>
</dbReference>
<dbReference type="SUPFAM" id="SSF46689">
    <property type="entry name" value="Homeodomain-like"/>
    <property type="match status" value="2"/>
</dbReference>
<dbReference type="EMBL" id="JAVDYC010000001">
    <property type="protein sequence ID" value="MDR7320615.1"/>
    <property type="molecule type" value="Genomic_DNA"/>
</dbReference>
<dbReference type="GO" id="GO:0043565">
    <property type="term" value="F:sequence-specific DNA binding"/>
    <property type="evidence" value="ECO:0007669"/>
    <property type="project" value="InterPro"/>
</dbReference>
<dbReference type="PANTHER" id="PTHR46796:SF6">
    <property type="entry name" value="ARAC SUBFAMILY"/>
    <property type="match status" value="1"/>
</dbReference>